<dbReference type="PANTHER" id="PTHR10091">
    <property type="entry name" value="ALDOSE-1-EPIMERASE"/>
    <property type="match status" value="1"/>
</dbReference>
<accession>A0A0B1T7Y0</accession>
<evidence type="ECO:0000313" key="10">
    <source>
        <dbReference type="Proteomes" id="UP000053660"/>
    </source>
</evidence>
<dbReference type="InterPro" id="IPR011013">
    <property type="entry name" value="Gal_mutarotase_sf_dom"/>
</dbReference>
<dbReference type="PANTHER" id="PTHR10091:SF0">
    <property type="entry name" value="GALACTOSE MUTAROTASE"/>
    <property type="match status" value="1"/>
</dbReference>
<proteinExistence type="inferred from homology"/>
<evidence type="ECO:0000313" key="9">
    <source>
        <dbReference type="EMBL" id="KHJ91917.1"/>
    </source>
</evidence>
<dbReference type="CDD" id="cd09019">
    <property type="entry name" value="galactose_mutarotase_like"/>
    <property type="match status" value="1"/>
</dbReference>
<evidence type="ECO:0000256" key="1">
    <source>
        <dbReference type="ARBA" id="ARBA00001712"/>
    </source>
</evidence>
<comment type="similarity">
    <text evidence="3">Belongs to the aldose epimerase family.</text>
</comment>
<dbReference type="EMBL" id="KN551713">
    <property type="protein sequence ID" value="KHJ91917.1"/>
    <property type="molecule type" value="Genomic_DNA"/>
</dbReference>
<comment type="pathway">
    <text evidence="2">Carbohydrate metabolism; galactose metabolism.</text>
</comment>
<keyword evidence="10" id="KW-1185">Reference proteome</keyword>
<gene>
    <name evidence="9" type="ORF">OESDEN_08204</name>
</gene>
<dbReference type="OrthoDB" id="274691at2759"/>
<dbReference type="InterPro" id="IPR008183">
    <property type="entry name" value="Aldose_1/G6P_1-epimerase"/>
</dbReference>
<protein>
    <recommendedName>
        <fullName evidence="4">Galactose mutarotase</fullName>
    </recommendedName>
    <alternativeName>
        <fullName evidence="7">Aldose 1-epimerase</fullName>
    </alternativeName>
</protein>
<dbReference type="GO" id="GO:0033499">
    <property type="term" value="P:galactose catabolic process via UDP-galactose, Leloir pathway"/>
    <property type="evidence" value="ECO:0007669"/>
    <property type="project" value="TreeGrafter"/>
</dbReference>
<comment type="catalytic activity">
    <reaction evidence="1">
        <text>alpha-D-galactose = beta-D-galactose</text>
        <dbReference type="Rhea" id="RHEA:28675"/>
        <dbReference type="ChEBI" id="CHEBI:27667"/>
        <dbReference type="ChEBI" id="CHEBI:28061"/>
        <dbReference type="EC" id="5.1.3.3"/>
    </reaction>
    <physiologicalReaction direction="right-to-left" evidence="1">
        <dbReference type="Rhea" id="RHEA:28677"/>
    </physiologicalReaction>
</comment>
<evidence type="ECO:0000256" key="5">
    <source>
        <dbReference type="ARBA" id="ARBA00023235"/>
    </source>
</evidence>
<dbReference type="GO" id="GO:0004034">
    <property type="term" value="F:aldose 1-epimerase activity"/>
    <property type="evidence" value="ECO:0007669"/>
    <property type="project" value="UniProtKB-EC"/>
</dbReference>
<evidence type="ECO:0000256" key="7">
    <source>
        <dbReference type="ARBA" id="ARBA00032729"/>
    </source>
</evidence>
<dbReference type="Proteomes" id="UP000053660">
    <property type="component" value="Unassembled WGS sequence"/>
</dbReference>
<evidence type="ECO:0000256" key="6">
    <source>
        <dbReference type="ARBA" id="ARBA00023277"/>
    </source>
</evidence>
<evidence type="ECO:0000256" key="4">
    <source>
        <dbReference type="ARBA" id="ARBA00021023"/>
    </source>
</evidence>
<comment type="function">
    <text evidence="8">Mutarotase that catalyzes the interconversion of beta-D-galactose and alpha-D-galactose during galactose metabolism. Beta-D-galactose is metabolized in the liver into glucose 1-phosphate, the primary metabolic fuel, by the action of four enzymes that constitute the Leloir pathway: GALM, GALK1 (galactokinase), GALT (galactose-1-phosphate uridylyltransferase) and GALE (UDP-galactose-4'-epimerase). Involved in the maintenance of the equilibrium between the beta- and alpha-anomers of galactose, therefore ensuring a sufficient supply of the alpha-anomer for GALK1. Also active on D-glucose although shows a preference for galactose over glucose.</text>
</comment>
<keyword evidence="5" id="KW-0413">Isomerase</keyword>
<dbReference type="UniPathway" id="UPA00214"/>
<evidence type="ECO:0000256" key="2">
    <source>
        <dbReference type="ARBA" id="ARBA00004947"/>
    </source>
</evidence>
<dbReference type="GO" id="GO:0006006">
    <property type="term" value="P:glucose metabolic process"/>
    <property type="evidence" value="ECO:0007669"/>
    <property type="project" value="TreeGrafter"/>
</dbReference>
<dbReference type="InterPro" id="IPR047215">
    <property type="entry name" value="Galactose_mutarotase-like"/>
</dbReference>
<evidence type="ECO:0000256" key="3">
    <source>
        <dbReference type="ARBA" id="ARBA00006206"/>
    </source>
</evidence>
<keyword evidence="6" id="KW-0119">Carbohydrate metabolism</keyword>
<dbReference type="Pfam" id="PF01263">
    <property type="entry name" value="Aldose_epim"/>
    <property type="match status" value="1"/>
</dbReference>
<sequence>MSLLKIIALSSPTLLPHPTLSAAAPIEPFIEISSSQGLTARFLPLGATLASLFVKDRDSNPVDVVLGFDDIKSYKKDNAYIGRTVGRVCNRIGFGNFVFDGKKYKLPIDCSPHSLHSGPKGIALREWEVVRRTPTSVTFRMITDESEDGLPGDAKIDVTYTVNDRNQLVIEHGATCTSPGVLNLTNHTYWNLDGGETVRQHLLHIDADKYLPTDSTDYPTGDIETVYGTKYDFTGEKSLGSLCDQDGNIDIDNDLVLNPERRPTRTLSLYSPVSGIRMEVTTSYPVIHLYGSKHLDCTGKFGEHYGSGKGLAIEAQFHTGALNYPNFPSIRISPEQPYFKEIVHSFSVESASEE</sequence>
<dbReference type="InterPro" id="IPR018052">
    <property type="entry name" value="Ald1_epimerase_CS"/>
</dbReference>
<reference evidence="9 10" key="1">
    <citation type="submission" date="2014-03" db="EMBL/GenBank/DDBJ databases">
        <title>Draft genome of the hookworm Oesophagostomum dentatum.</title>
        <authorList>
            <person name="Mitreva M."/>
        </authorList>
    </citation>
    <scope>NUCLEOTIDE SEQUENCE [LARGE SCALE GENOMIC DNA]</scope>
    <source>
        <strain evidence="9 10">OD-Hann</strain>
    </source>
</reference>
<dbReference type="InterPro" id="IPR014718">
    <property type="entry name" value="GH-type_carb-bd"/>
</dbReference>
<dbReference type="GO" id="GO:0030246">
    <property type="term" value="F:carbohydrate binding"/>
    <property type="evidence" value="ECO:0007669"/>
    <property type="project" value="InterPro"/>
</dbReference>
<name>A0A0B1T7Y0_OESDE</name>
<organism evidence="9 10">
    <name type="scientific">Oesophagostomum dentatum</name>
    <name type="common">Nodular worm</name>
    <dbReference type="NCBI Taxonomy" id="61180"/>
    <lineage>
        <taxon>Eukaryota</taxon>
        <taxon>Metazoa</taxon>
        <taxon>Ecdysozoa</taxon>
        <taxon>Nematoda</taxon>
        <taxon>Chromadorea</taxon>
        <taxon>Rhabditida</taxon>
        <taxon>Rhabditina</taxon>
        <taxon>Rhabditomorpha</taxon>
        <taxon>Strongyloidea</taxon>
        <taxon>Strongylidae</taxon>
        <taxon>Oesophagostomum</taxon>
    </lineage>
</organism>
<evidence type="ECO:0000256" key="8">
    <source>
        <dbReference type="ARBA" id="ARBA00045743"/>
    </source>
</evidence>
<dbReference type="Gene3D" id="2.70.98.10">
    <property type="match status" value="1"/>
</dbReference>
<dbReference type="SUPFAM" id="SSF74650">
    <property type="entry name" value="Galactose mutarotase-like"/>
    <property type="match status" value="1"/>
</dbReference>
<dbReference type="PROSITE" id="PS00545">
    <property type="entry name" value="ALDOSE_1_EPIMERASE"/>
    <property type="match status" value="1"/>
</dbReference>
<dbReference type="AlphaFoldDB" id="A0A0B1T7Y0"/>